<evidence type="ECO:0000256" key="2">
    <source>
        <dbReference type="ARBA" id="ARBA00023136"/>
    </source>
</evidence>
<evidence type="ECO:0000256" key="3">
    <source>
        <dbReference type="ARBA" id="ARBA00023140"/>
    </source>
</evidence>
<keyword evidence="2" id="KW-0472">Membrane</keyword>
<keyword evidence="3" id="KW-0576">Peroxisome</keyword>
<evidence type="ECO:0000256" key="1">
    <source>
        <dbReference type="ARBA" id="ARBA00022593"/>
    </source>
</evidence>
<evidence type="ECO:0000313" key="6">
    <source>
        <dbReference type="EMBL" id="KXT07126.1"/>
    </source>
</evidence>
<name>A0A139HXE1_9PEZI</name>
<dbReference type="GO" id="GO:0005778">
    <property type="term" value="C:peroxisomal membrane"/>
    <property type="evidence" value="ECO:0007669"/>
    <property type="project" value="UniProtKB-SubCell"/>
</dbReference>
<feature type="region of interest" description="Disordered" evidence="5">
    <location>
        <begin position="1"/>
        <end position="30"/>
    </location>
</feature>
<dbReference type="InterPro" id="IPR008733">
    <property type="entry name" value="PEX11"/>
</dbReference>
<dbReference type="Proteomes" id="UP000070133">
    <property type="component" value="Unassembled WGS sequence"/>
</dbReference>
<reference evidence="6 7" key="1">
    <citation type="submission" date="2015-07" db="EMBL/GenBank/DDBJ databases">
        <title>Comparative genomics of the Sigatoka disease complex on banana suggests a link between parallel evolutionary changes in Pseudocercospora fijiensis and Pseudocercospora eumusae and increased virulence on the banana host.</title>
        <authorList>
            <person name="Chang T.-C."/>
            <person name="Salvucci A."/>
            <person name="Crous P.W."/>
            <person name="Stergiopoulos I."/>
        </authorList>
    </citation>
    <scope>NUCLEOTIDE SEQUENCE [LARGE SCALE GENOMIC DNA]</scope>
    <source>
        <strain evidence="6 7">CBS 114824</strain>
    </source>
</reference>
<keyword evidence="7" id="KW-1185">Reference proteome</keyword>
<sequence>MSEPASQPGAPTDGAQNIPPASEKSVAREMEKKVPAKVTSALATPDAILLRLNKLLAAPGGLSAFLSTFNYTLYLLAHLETKAAPLKAKLYLFLNRNAALPKATPPVPTEPSPIAALGGLLSATRTTLRLFGLLPMYAWARQLAQGPKPGQDRVLYATAVTQCALYIAFQGFENVALLTDSKILPASLTTRWTEKYGGKATALYTIAYRAWFFGFCCDFVRLFREAQLERNKRAQRSSSEKSDVSVRQEDEKNDQKWWAELVVPLMWFPVGFQFAALNETGFPGFNLGLMGACGAIAGLGKTKALWDATADA</sequence>
<dbReference type="EMBL" id="LFZN01000003">
    <property type="protein sequence ID" value="KXT07126.1"/>
    <property type="molecule type" value="Genomic_DNA"/>
</dbReference>
<protein>
    <recommendedName>
        <fullName evidence="8">Peroxin-11</fullName>
    </recommendedName>
</protein>
<keyword evidence="1" id="KW-0962">Peroxisome biogenesis</keyword>
<dbReference type="PANTHER" id="PTHR12652">
    <property type="entry name" value="PEROXISOMAL BIOGENESIS FACTOR 11"/>
    <property type="match status" value="1"/>
</dbReference>
<comment type="subcellular location">
    <subcellularLocation>
        <location evidence="4">Peroxisome membrane</location>
    </subcellularLocation>
</comment>
<organism evidence="6 7">
    <name type="scientific">Pseudocercospora eumusae</name>
    <dbReference type="NCBI Taxonomy" id="321146"/>
    <lineage>
        <taxon>Eukaryota</taxon>
        <taxon>Fungi</taxon>
        <taxon>Dikarya</taxon>
        <taxon>Ascomycota</taxon>
        <taxon>Pezizomycotina</taxon>
        <taxon>Dothideomycetes</taxon>
        <taxon>Dothideomycetidae</taxon>
        <taxon>Mycosphaerellales</taxon>
        <taxon>Mycosphaerellaceae</taxon>
        <taxon>Pseudocercospora</taxon>
    </lineage>
</organism>
<proteinExistence type="predicted"/>
<comment type="caution">
    <text evidence="6">The sequence shown here is derived from an EMBL/GenBank/DDBJ whole genome shotgun (WGS) entry which is preliminary data.</text>
</comment>
<evidence type="ECO:0000256" key="5">
    <source>
        <dbReference type="SAM" id="MobiDB-lite"/>
    </source>
</evidence>
<dbReference type="AlphaFoldDB" id="A0A139HXE1"/>
<gene>
    <name evidence="6" type="ORF">AC578_2315</name>
</gene>
<evidence type="ECO:0000313" key="7">
    <source>
        <dbReference type="Proteomes" id="UP000070133"/>
    </source>
</evidence>
<dbReference type="Pfam" id="PF05648">
    <property type="entry name" value="PEX11"/>
    <property type="match status" value="1"/>
</dbReference>
<dbReference type="OrthoDB" id="5313079at2759"/>
<evidence type="ECO:0000256" key="4">
    <source>
        <dbReference type="ARBA" id="ARBA00046271"/>
    </source>
</evidence>
<evidence type="ECO:0008006" key="8">
    <source>
        <dbReference type="Google" id="ProtNLM"/>
    </source>
</evidence>
<dbReference type="PANTHER" id="PTHR12652:SF25">
    <property type="entry name" value="MICROBODY (PEROXISOME) PROLIFERATION PROTEIN PEROXIN 11C (EUROFUNG)"/>
    <property type="match status" value="1"/>
</dbReference>
<accession>A0A139HXE1</accession>
<dbReference type="GO" id="GO:0016559">
    <property type="term" value="P:peroxisome fission"/>
    <property type="evidence" value="ECO:0007669"/>
    <property type="project" value="InterPro"/>
</dbReference>